<organism evidence="1 2">
    <name type="scientific">Mesorhizobium plurifarium</name>
    <dbReference type="NCBI Taxonomy" id="69974"/>
    <lineage>
        <taxon>Bacteria</taxon>
        <taxon>Pseudomonadati</taxon>
        <taxon>Pseudomonadota</taxon>
        <taxon>Alphaproteobacteria</taxon>
        <taxon>Hyphomicrobiales</taxon>
        <taxon>Phyllobacteriaceae</taxon>
        <taxon>Mesorhizobium</taxon>
    </lineage>
</organism>
<dbReference type="Proteomes" id="UP000046122">
    <property type="component" value="Unassembled WGS sequence"/>
</dbReference>
<protein>
    <submittedName>
        <fullName evidence="1">Uncharacterized protein</fullName>
    </submittedName>
</protein>
<name>A0A090G599_MESPL</name>
<evidence type="ECO:0000313" key="1">
    <source>
        <dbReference type="EMBL" id="CDX52663.1"/>
    </source>
</evidence>
<sequence>MLMQVSALAAGACLFDRRADGQGGVSLWAYMLPGSDRKAIDASSLRGCDRHLDCRFLAMGCRRLSPRRVLAKRLVCCPRA</sequence>
<dbReference type="AlphaFoldDB" id="A0A090G599"/>
<evidence type="ECO:0000313" key="2">
    <source>
        <dbReference type="Proteomes" id="UP000046122"/>
    </source>
</evidence>
<gene>
    <name evidence="1" type="ORF">MPL3365_170022</name>
</gene>
<reference evidence="1 2" key="1">
    <citation type="submission" date="2014-08" db="EMBL/GenBank/DDBJ databases">
        <authorList>
            <person name="Moulin Lionel"/>
        </authorList>
    </citation>
    <scope>NUCLEOTIDE SEQUENCE [LARGE SCALE GENOMIC DNA]</scope>
</reference>
<proteinExistence type="predicted"/>
<accession>A0A090G599</accession>
<dbReference type="EMBL" id="CCNE01000009">
    <property type="protein sequence ID" value="CDX52663.1"/>
    <property type="molecule type" value="Genomic_DNA"/>
</dbReference>